<dbReference type="PANTHER" id="PTHR37534:SF43">
    <property type="entry name" value="FINGER DOMAIN PROTEIN, PUTATIVE (AFU_ORTHOLOGUE AFUA_1G01850)-RELATED"/>
    <property type="match status" value="1"/>
</dbReference>
<keyword evidence="4" id="KW-1185">Reference proteome</keyword>
<evidence type="ECO:0000313" key="4">
    <source>
        <dbReference type="Proteomes" id="UP001175001"/>
    </source>
</evidence>
<proteinExistence type="predicted"/>
<dbReference type="EMBL" id="JAUJDW010000012">
    <property type="protein sequence ID" value="KAK0659818.1"/>
    <property type="molecule type" value="Genomic_DNA"/>
</dbReference>
<dbReference type="GO" id="GO:0003700">
    <property type="term" value="F:DNA-binding transcription factor activity"/>
    <property type="evidence" value="ECO:0007669"/>
    <property type="project" value="TreeGrafter"/>
</dbReference>
<dbReference type="PANTHER" id="PTHR37534">
    <property type="entry name" value="TRANSCRIPTIONAL ACTIVATOR PROTEIN UGA3"/>
    <property type="match status" value="1"/>
</dbReference>
<evidence type="ECO:0000256" key="1">
    <source>
        <dbReference type="ARBA" id="ARBA00004123"/>
    </source>
</evidence>
<evidence type="ECO:0000313" key="3">
    <source>
        <dbReference type="EMBL" id="KAK0659818.1"/>
    </source>
</evidence>
<reference evidence="3" key="1">
    <citation type="submission" date="2023-06" db="EMBL/GenBank/DDBJ databases">
        <title>Multi-omics analyses reveal the molecular pathogenesis toolkit of Lasiodiplodia hormozganensis, a cross-kingdom pathogen.</title>
        <authorList>
            <person name="Felix C."/>
            <person name="Meneses R."/>
            <person name="Goncalves M.F.M."/>
            <person name="Tilleman L."/>
            <person name="Duarte A.S."/>
            <person name="Jorrin-Novo J.V."/>
            <person name="Van De Peer Y."/>
            <person name="Deforce D."/>
            <person name="Van Nieuwerburgh F."/>
            <person name="Esteves A.C."/>
            <person name="Alves A."/>
        </authorList>
    </citation>
    <scope>NUCLEOTIDE SEQUENCE</scope>
    <source>
        <strain evidence="3">CBS 339.90</strain>
    </source>
</reference>
<sequence>MHHFGTQTAPVLFPLAPQAFTQRLVSAALHTPHLLHALLASACSHHARLVAAGAGSNAPLHPPSGSRTAVPEAALKFTYLAVAGLRAAMADPGRVARAETAMTAMALCTNDVCDGIDAGVAGDGSRNRRWWRVHLSGVRELLNTLILREKEEARRKRGSSATVVDDSFAGFLARWFATMDTVARVSGFEGAEDPDDSGCWALVEEMGAGERHYGMVDEFCGYRLELMPIMVRIGRLARSTQREEMVPSFYADGDVGEQGDAANHCLSQEARQIEADILSLAHSSNQENGSGHENGSHGEQKARELRSTNMAFFHAALLHLHRRVMCLPKDHAKVREDISNILSTVNDIPRSSTANILVLWPIFSAGCETDEIWEQEIINSRMLNMQILGMGNYTRARQALLDYWSSSSPLPWDIYLQKSGLDLVLF</sequence>
<evidence type="ECO:0000256" key="2">
    <source>
        <dbReference type="ARBA" id="ARBA00023242"/>
    </source>
</evidence>
<dbReference type="Proteomes" id="UP001175001">
    <property type="component" value="Unassembled WGS sequence"/>
</dbReference>
<comment type="caution">
    <text evidence="3">The sequence shown here is derived from an EMBL/GenBank/DDBJ whole genome shotgun (WGS) entry which is preliminary data.</text>
</comment>
<dbReference type="GO" id="GO:0005634">
    <property type="term" value="C:nucleus"/>
    <property type="evidence" value="ECO:0007669"/>
    <property type="project" value="UniProtKB-SubCell"/>
</dbReference>
<organism evidence="3 4">
    <name type="scientific">Lasiodiplodia hormozganensis</name>
    <dbReference type="NCBI Taxonomy" id="869390"/>
    <lineage>
        <taxon>Eukaryota</taxon>
        <taxon>Fungi</taxon>
        <taxon>Dikarya</taxon>
        <taxon>Ascomycota</taxon>
        <taxon>Pezizomycotina</taxon>
        <taxon>Dothideomycetes</taxon>
        <taxon>Dothideomycetes incertae sedis</taxon>
        <taxon>Botryosphaeriales</taxon>
        <taxon>Botryosphaeriaceae</taxon>
        <taxon>Lasiodiplodia</taxon>
    </lineage>
</organism>
<dbReference type="GO" id="GO:0045944">
    <property type="term" value="P:positive regulation of transcription by RNA polymerase II"/>
    <property type="evidence" value="ECO:0007669"/>
    <property type="project" value="TreeGrafter"/>
</dbReference>
<name>A0AA39YWF4_9PEZI</name>
<dbReference type="Pfam" id="PF11951">
    <property type="entry name" value="Fungal_trans_2"/>
    <property type="match status" value="1"/>
</dbReference>
<accession>A0AA39YWF4</accession>
<gene>
    <name evidence="3" type="ORF">DIS24_g3676</name>
</gene>
<protein>
    <submittedName>
        <fullName evidence="3">Uncharacterized protein</fullName>
    </submittedName>
</protein>
<dbReference type="AlphaFoldDB" id="A0AA39YWF4"/>
<dbReference type="GO" id="GO:0000976">
    <property type="term" value="F:transcription cis-regulatory region binding"/>
    <property type="evidence" value="ECO:0007669"/>
    <property type="project" value="TreeGrafter"/>
</dbReference>
<keyword evidence="2" id="KW-0539">Nucleus</keyword>
<comment type="subcellular location">
    <subcellularLocation>
        <location evidence="1">Nucleus</location>
    </subcellularLocation>
</comment>
<dbReference type="InterPro" id="IPR021858">
    <property type="entry name" value="Fun_TF"/>
</dbReference>